<sequence length="522" mass="54592">MRLTLNLRTILIGVVVLAASFFISLKAMDWLSPRATNSAPPVAELPPLPPMSKSSIVVAPVAIALSAIRDQAEKAAPRNFAGKAENPISQILENADIGWTAARGPMSATGDKDVLTISTPISGKLNVTGSLSAKATGALGDALGSVLGGDAAKRIGAVNIKNLNASAEIKGSVVVTSRPKLAAAWHLEPNLGAQVNLGDTNLNVAGARVNVPAQVKPLIDKTVGEQLNVVAERIRNDPALRDNAKMQWAKACRSIPLQGSGSSAALPPLWLEMKPTRAIAAQPRVDAQAVTLLLGLEAETRVTSTPTKPDCPFPDKISIVPPTGTGVSIGIPIDVPFTEINKLIAAQMVGHTYPEDGSGPVDVTVKSVNVVPSGERLLISLLVRAKEKKSWLGLGAEATVHIWGRPMLDQAQQTLRLADIQLAVESEAAFGLLGAAARAVVPQMQQALVQKATLDLKPIAANAREKIAAAIADYQKSEDGLKVDAKIDSLTLADIAFDSKTLRVVAEAGGTLNVYVTKLSGM</sequence>
<keyword evidence="3" id="KW-1185">Reference proteome</keyword>
<gene>
    <name evidence="2" type="ORF">HA482_30670</name>
</gene>
<name>A0ABR7UFB9_9BRAD</name>
<proteinExistence type="predicted"/>
<evidence type="ECO:0000313" key="2">
    <source>
        <dbReference type="EMBL" id="MBC9982578.1"/>
    </source>
</evidence>
<keyword evidence="1" id="KW-1133">Transmembrane helix</keyword>
<evidence type="ECO:0000256" key="1">
    <source>
        <dbReference type="SAM" id="Phobius"/>
    </source>
</evidence>
<keyword evidence="1" id="KW-0812">Transmembrane</keyword>
<feature type="transmembrane region" description="Helical" evidence="1">
    <location>
        <begin position="7"/>
        <end position="28"/>
    </location>
</feature>
<dbReference type="Pfam" id="PF14356">
    <property type="entry name" value="DUF4403"/>
    <property type="match status" value="1"/>
</dbReference>
<reference evidence="2 3" key="1">
    <citation type="journal article" date="2020" name="Arch. Microbiol.">
        <title>Bradyrhizobium campsiandrae sp. nov., a nitrogen-fixing bacterial strain isolated from a native leguminous tree from the Amazon adapted to flooded conditions.</title>
        <authorList>
            <person name="Cabral Michel D."/>
            <person name="Martins da Costa E."/>
            <person name="Azarias Guimaraes A."/>
            <person name="Soares de Carvalho T."/>
            <person name="Santos de Castro Caputo P."/>
            <person name="Willems A."/>
            <person name="de Souza Moreira F.M."/>
        </authorList>
    </citation>
    <scope>NUCLEOTIDE SEQUENCE [LARGE SCALE GENOMIC DNA]</scope>
    <source>
        <strain evidence="3">INPA 384B</strain>
    </source>
</reference>
<evidence type="ECO:0000313" key="3">
    <source>
        <dbReference type="Proteomes" id="UP000639516"/>
    </source>
</evidence>
<dbReference type="EMBL" id="JAATTO010000052">
    <property type="protein sequence ID" value="MBC9982578.1"/>
    <property type="molecule type" value="Genomic_DNA"/>
</dbReference>
<dbReference type="RefSeq" id="WP_188107483.1">
    <property type="nucleotide sequence ID" value="NZ_JAANIH010000080.1"/>
</dbReference>
<keyword evidence="1" id="KW-0472">Membrane</keyword>
<protein>
    <submittedName>
        <fullName evidence="2">DUF4403 family protein</fullName>
    </submittedName>
</protein>
<accession>A0ABR7UFB9</accession>
<comment type="caution">
    <text evidence="2">The sequence shown here is derived from an EMBL/GenBank/DDBJ whole genome shotgun (WGS) entry which is preliminary data.</text>
</comment>
<dbReference type="Proteomes" id="UP000639516">
    <property type="component" value="Unassembled WGS sequence"/>
</dbReference>
<dbReference type="InterPro" id="IPR025515">
    <property type="entry name" value="DUF4403"/>
</dbReference>
<organism evidence="2 3">
    <name type="scientific">Bradyrhizobium campsiandrae</name>
    <dbReference type="NCBI Taxonomy" id="1729892"/>
    <lineage>
        <taxon>Bacteria</taxon>
        <taxon>Pseudomonadati</taxon>
        <taxon>Pseudomonadota</taxon>
        <taxon>Alphaproteobacteria</taxon>
        <taxon>Hyphomicrobiales</taxon>
        <taxon>Nitrobacteraceae</taxon>
        <taxon>Bradyrhizobium</taxon>
    </lineage>
</organism>